<reference evidence="3" key="1">
    <citation type="journal article" date="2019" name="Int. J. Syst. Evol. Microbiol.">
        <title>The Global Catalogue of Microorganisms (GCM) 10K type strain sequencing project: providing services to taxonomists for standard genome sequencing and annotation.</title>
        <authorList>
            <consortium name="The Broad Institute Genomics Platform"/>
            <consortium name="The Broad Institute Genome Sequencing Center for Infectious Disease"/>
            <person name="Wu L."/>
            <person name="Ma J."/>
        </authorList>
    </citation>
    <scope>NUCLEOTIDE SEQUENCE [LARGE SCALE GENOMIC DNA]</scope>
    <source>
        <strain evidence="3">JCM 9377</strain>
    </source>
</reference>
<feature type="transmembrane region" description="Helical" evidence="1">
    <location>
        <begin position="241"/>
        <end position="265"/>
    </location>
</feature>
<evidence type="ECO:0000313" key="2">
    <source>
        <dbReference type="EMBL" id="GAA3238819.1"/>
    </source>
</evidence>
<sequence length="484" mass="51711">MVTRRLLLPALVLAWAALVTLRHTWAGDMRLHEGVLHALLRDTWSPVDPMVGAVEGSPYFSPPMVALAAVARLLHLRVQTVLELSGLVNVAVWLWALTRFCRRLGGPAVAVLAIVFELLLWGLSPREWSGFPGLFSLSWTMAYPSLLATGLMLLAWDLYLDRRWWPLVPVLALIALTHPFTAFNTGLGLAAFALARPGRLKDRRAYAAAAAAAGLVLLWPWSDPAALAGAAGGLSEIHRRLALDLGGDFGFSHFGLALAGLPALVSGASRRPMGRELLLLFSLTISVVGLGLATGTFSLARALPVAVLPLHLALASALAGTGAVDGVKRRATAGLAVAACAAGIVGNSGGLVRAWQGPLDPRTLTAWGGRSTTTVYDPLVRRIRAGTVVLGDQVWPGRLVVARGAYTVVPPWPYPFVDEAARRRDTRIFFAPATTPAQRAKIVERYRVGCVLAARRSPALRPGAVAGFRKIAETRRGGVRLICR</sequence>
<keyword evidence="1" id="KW-0812">Transmembrane</keyword>
<dbReference type="Proteomes" id="UP001501237">
    <property type="component" value="Unassembled WGS sequence"/>
</dbReference>
<keyword evidence="1" id="KW-1133">Transmembrane helix</keyword>
<feature type="transmembrane region" description="Helical" evidence="1">
    <location>
        <begin position="104"/>
        <end position="123"/>
    </location>
</feature>
<feature type="transmembrane region" description="Helical" evidence="1">
    <location>
        <begin position="277"/>
        <end position="300"/>
    </location>
</feature>
<feature type="transmembrane region" description="Helical" evidence="1">
    <location>
        <begin position="205"/>
        <end position="221"/>
    </location>
</feature>
<evidence type="ECO:0000256" key="1">
    <source>
        <dbReference type="SAM" id="Phobius"/>
    </source>
</evidence>
<feature type="transmembrane region" description="Helical" evidence="1">
    <location>
        <begin position="135"/>
        <end position="156"/>
    </location>
</feature>
<keyword evidence="3" id="KW-1185">Reference proteome</keyword>
<organism evidence="2 3">
    <name type="scientific">Actinocorallia longicatena</name>
    <dbReference type="NCBI Taxonomy" id="111803"/>
    <lineage>
        <taxon>Bacteria</taxon>
        <taxon>Bacillati</taxon>
        <taxon>Actinomycetota</taxon>
        <taxon>Actinomycetes</taxon>
        <taxon>Streptosporangiales</taxon>
        <taxon>Thermomonosporaceae</taxon>
        <taxon>Actinocorallia</taxon>
    </lineage>
</organism>
<gene>
    <name evidence="2" type="ORF">GCM10010468_74580</name>
</gene>
<dbReference type="EMBL" id="BAAAUV010000036">
    <property type="protein sequence ID" value="GAA3238819.1"/>
    <property type="molecule type" value="Genomic_DNA"/>
</dbReference>
<comment type="caution">
    <text evidence="2">The sequence shown here is derived from an EMBL/GenBank/DDBJ whole genome shotgun (WGS) entry which is preliminary data.</text>
</comment>
<name>A0ABP6QMB6_9ACTN</name>
<keyword evidence="1" id="KW-0472">Membrane</keyword>
<accession>A0ABP6QMB6</accession>
<evidence type="ECO:0008006" key="4">
    <source>
        <dbReference type="Google" id="ProtNLM"/>
    </source>
</evidence>
<feature type="transmembrane region" description="Helical" evidence="1">
    <location>
        <begin position="306"/>
        <end position="324"/>
    </location>
</feature>
<protein>
    <recommendedName>
        <fullName evidence="4">Glycosyltransferase RgtA/B/C/D-like domain-containing protein</fullName>
    </recommendedName>
</protein>
<dbReference type="RefSeq" id="WP_344838324.1">
    <property type="nucleotide sequence ID" value="NZ_BAAAUV010000036.1"/>
</dbReference>
<feature type="transmembrane region" description="Helical" evidence="1">
    <location>
        <begin position="168"/>
        <end position="193"/>
    </location>
</feature>
<evidence type="ECO:0000313" key="3">
    <source>
        <dbReference type="Proteomes" id="UP001501237"/>
    </source>
</evidence>
<proteinExistence type="predicted"/>